<dbReference type="Proteomes" id="UP000011932">
    <property type="component" value="Chromosome"/>
</dbReference>
<organism evidence="7 8">
    <name type="scientific">Micavibrio aeruginosavorus EPB</name>
    <dbReference type="NCBI Taxonomy" id="349215"/>
    <lineage>
        <taxon>Bacteria</taxon>
        <taxon>Pseudomonadati</taxon>
        <taxon>Bdellovibrionota</taxon>
        <taxon>Bdellovibrionia</taxon>
        <taxon>Bdellovibrionales</taxon>
        <taxon>Pseudobdellovibrionaceae</taxon>
        <taxon>Micavibrio</taxon>
    </lineage>
</organism>
<dbReference type="PANTHER" id="PTHR23291">
    <property type="entry name" value="BAX INHIBITOR-RELATED"/>
    <property type="match status" value="1"/>
</dbReference>
<protein>
    <submittedName>
        <fullName evidence="7">Membrane protein</fullName>
    </submittedName>
</protein>
<evidence type="ECO:0000256" key="4">
    <source>
        <dbReference type="ARBA" id="ARBA00022989"/>
    </source>
</evidence>
<dbReference type="InterPro" id="IPR006214">
    <property type="entry name" value="Bax_inhibitor_1-related"/>
</dbReference>
<gene>
    <name evidence="7" type="ORF">A11S_2383</name>
</gene>
<dbReference type="HOGENOM" id="CLU_058671_1_1_5"/>
<dbReference type="CDD" id="cd10432">
    <property type="entry name" value="BI-1-like_bacterial"/>
    <property type="match status" value="1"/>
</dbReference>
<dbReference type="KEGG" id="man:A11S_2383"/>
<sequence>MMTAFAIEWREEDMQPDRFTTQTTTGAVAYDAGLRAHFQKVYNTMGLGLAVTGVTAYVVSSIEPVAKVLYTTPLAYVLMFLPLVFMFFGFNQRALMTKSAAQLTSLFYMFSAAFGLSLGVIFLAYTGVSIAKVFFITAGMFAGTSIFGYTTKKDLSGLQGLLVMGVIGLLIAIVVNLFLQSAMMDFVISCVGVLIYTGLIAFDTQNIKEMYSEAHGSEANGKAAVMGALSLYVNFIMLFQFLLSLLGQRE</sequence>
<evidence type="ECO:0000313" key="8">
    <source>
        <dbReference type="Proteomes" id="UP000011932"/>
    </source>
</evidence>
<dbReference type="Pfam" id="PF01027">
    <property type="entry name" value="Bax1-I"/>
    <property type="match status" value="1"/>
</dbReference>
<evidence type="ECO:0000256" key="2">
    <source>
        <dbReference type="ARBA" id="ARBA00010350"/>
    </source>
</evidence>
<feature type="transmembrane region" description="Helical" evidence="6">
    <location>
        <begin position="74"/>
        <end position="91"/>
    </location>
</feature>
<comment type="subcellular location">
    <subcellularLocation>
        <location evidence="1">Membrane</location>
        <topology evidence="1">Multi-pass membrane protein</topology>
    </subcellularLocation>
</comment>
<evidence type="ECO:0000256" key="6">
    <source>
        <dbReference type="RuleBase" id="RU004379"/>
    </source>
</evidence>
<evidence type="ECO:0000256" key="1">
    <source>
        <dbReference type="ARBA" id="ARBA00004141"/>
    </source>
</evidence>
<dbReference type="PANTHER" id="PTHR23291:SF50">
    <property type="entry name" value="PROTEIN LIFEGUARD 4"/>
    <property type="match status" value="1"/>
</dbReference>
<evidence type="ECO:0000256" key="5">
    <source>
        <dbReference type="ARBA" id="ARBA00023136"/>
    </source>
</evidence>
<feature type="transmembrane region" description="Helical" evidence="6">
    <location>
        <begin position="103"/>
        <end position="124"/>
    </location>
</feature>
<comment type="similarity">
    <text evidence="2 6">Belongs to the BI1 family.</text>
</comment>
<feature type="transmembrane region" description="Helical" evidence="6">
    <location>
        <begin position="41"/>
        <end position="62"/>
    </location>
</feature>
<dbReference type="STRING" id="349215.A11S_2383"/>
<feature type="transmembrane region" description="Helical" evidence="6">
    <location>
        <begin position="161"/>
        <end position="180"/>
    </location>
</feature>
<keyword evidence="4 6" id="KW-1133">Transmembrane helix</keyword>
<evidence type="ECO:0000256" key="3">
    <source>
        <dbReference type="ARBA" id="ARBA00022692"/>
    </source>
</evidence>
<name>M4VIY8_9BACT</name>
<accession>M4VIY8</accession>
<dbReference type="EMBL" id="CP003538">
    <property type="protein sequence ID" value="AGH99178.1"/>
    <property type="molecule type" value="Genomic_DNA"/>
</dbReference>
<keyword evidence="5 6" id="KW-0472">Membrane</keyword>
<evidence type="ECO:0000313" key="7">
    <source>
        <dbReference type="EMBL" id="AGH99178.1"/>
    </source>
</evidence>
<reference evidence="7 8" key="1">
    <citation type="journal article" date="2013" name="ISME J.">
        <title>By their genes ye shall know them: genomic signatures of predatory bacteria.</title>
        <authorList>
            <person name="Pasternak Z."/>
            <person name="Pietrokovski S."/>
            <person name="Rotem O."/>
            <person name="Gophna U."/>
            <person name="Lurie-Weinberger M.N."/>
            <person name="Jurkevitch E."/>
        </authorList>
    </citation>
    <scope>NUCLEOTIDE SEQUENCE [LARGE SCALE GENOMIC DNA]</scope>
    <source>
        <strain evidence="7">EPB</strain>
    </source>
</reference>
<feature type="transmembrane region" description="Helical" evidence="6">
    <location>
        <begin position="186"/>
        <end position="202"/>
    </location>
</feature>
<dbReference type="AlphaFoldDB" id="M4VIY8"/>
<feature type="transmembrane region" description="Helical" evidence="6">
    <location>
        <begin position="223"/>
        <end position="246"/>
    </location>
</feature>
<dbReference type="GO" id="GO:0005886">
    <property type="term" value="C:plasma membrane"/>
    <property type="evidence" value="ECO:0007669"/>
    <property type="project" value="TreeGrafter"/>
</dbReference>
<dbReference type="RefSeq" id="WP_015468682.1">
    <property type="nucleotide sequence ID" value="NC_020812.1"/>
</dbReference>
<keyword evidence="3 6" id="KW-0812">Transmembrane</keyword>
<proteinExistence type="inferred from homology"/>